<evidence type="ECO:0000313" key="3">
    <source>
        <dbReference type="EMBL" id="SPO04549.1"/>
    </source>
</evidence>
<feature type="region of interest" description="Disordered" evidence="1">
    <location>
        <begin position="600"/>
        <end position="628"/>
    </location>
</feature>
<sequence>MSSMFKKKTGPSIKPKFVPRGRPAQPPSTTPVPPAALSAATASTPQPKNHDATPTQRVPSPRAERRTPASQPQRPPAVPGITSGRTEASVDPSNANDQALSSTAPRRSSGVNQATKRSTGSTNLQRKDSIHTASVPALAASSNESPQAVPDVAESGSLSASSARTQQPATPAKLSQQPTSGIPSEGGSDSAKVPNRPATRQSSVPAAHSTTIRPSATSAPSLATQHTASEPTPDGPAESQPPSETSQKPTAAKRGGRKRTAAQASSDQPQNGELVESIEAGPPPVKRTRQKKTQPQPGAADGTAEATSPKPKRQRKKREPEGGQDGGAVEGGKPRPARRRPSRARSETPPDAEEQVVDIQTMKMADLTKDLRIGKKFSRHDELRARERKERLRQSSSDPTKASQTPGPSGSSDSPGVATPAQATNNARPISAPGPQFQIVNGQIIIDQSSLVMDRHARDAFDGPIEEIEENEFTHKVTSNSYRTGSKLRGPNHWSAEDTEKFYGHLKVYGTDFTILASLFPGRQRRHLKMKFNREERFAKHRVDAALVGPKEVRMNFEEYQAATGMVYEQTEEIQAELQREHDEREAMRLAEEEADAEINRKKLEAIHGGGDKKRKGKEESVAPKTKA</sequence>
<keyword evidence="4" id="KW-1185">Reference proteome</keyword>
<dbReference type="InterPro" id="IPR009057">
    <property type="entry name" value="Homeodomain-like_sf"/>
</dbReference>
<feature type="compositionally biased region" description="Basic and acidic residues" evidence="1">
    <location>
        <begin position="600"/>
        <end position="622"/>
    </location>
</feature>
<feature type="compositionally biased region" description="Polar residues" evidence="1">
    <location>
        <begin position="394"/>
        <end position="405"/>
    </location>
</feature>
<feature type="compositionally biased region" description="Pro residues" evidence="1">
    <location>
        <begin position="24"/>
        <end position="34"/>
    </location>
</feature>
<feature type="compositionally biased region" description="Polar residues" evidence="1">
    <location>
        <begin position="198"/>
        <end position="230"/>
    </location>
</feature>
<feature type="compositionally biased region" description="Basic and acidic residues" evidence="1">
    <location>
        <begin position="366"/>
        <end position="393"/>
    </location>
</feature>
<dbReference type="PANTHER" id="PTHR22929:SF0">
    <property type="entry name" value="TRANSCRIPTION FACTOR TFIIIB COMPONENT B'' HOMOLOG"/>
    <property type="match status" value="1"/>
</dbReference>
<dbReference type="AlphaFoldDB" id="A0AAE8N2Z0"/>
<dbReference type="Pfam" id="PF15963">
    <property type="entry name" value="Myb_DNA-bind_7"/>
    <property type="match status" value="1"/>
</dbReference>
<feature type="region of interest" description="Disordered" evidence="1">
    <location>
        <begin position="1"/>
        <end position="435"/>
    </location>
</feature>
<reference evidence="3" key="1">
    <citation type="submission" date="2018-03" db="EMBL/GenBank/DDBJ databases">
        <authorList>
            <person name="Guldener U."/>
        </authorList>
    </citation>
    <scope>NUCLEOTIDE SEQUENCE</scope>
</reference>
<feature type="compositionally biased region" description="Polar residues" evidence="1">
    <location>
        <begin position="156"/>
        <end position="182"/>
    </location>
</feature>
<accession>A0AAE8N2Z0</accession>
<dbReference type="GO" id="GO:0000126">
    <property type="term" value="C:transcription factor TFIIIB complex"/>
    <property type="evidence" value="ECO:0007669"/>
    <property type="project" value="TreeGrafter"/>
</dbReference>
<feature type="compositionally biased region" description="Polar residues" evidence="1">
    <location>
        <begin position="240"/>
        <end position="249"/>
    </location>
</feature>
<proteinExistence type="predicted"/>
<comment type="caution">
    <text evidence="3">The sequence shown here is derived from an EMBL/GenBank/DDBJ whole genome shotgun (WGS) entry which is preliminary data.</text>
</comment>
<gene>
    <name evidence="3" type="ORF">DNG_07234</name>
</gene>
<dbReference type="GO" id="GO:0001156">
    <property type="term" value="F:TFIIIC-class transcription factor complex binding"/>
    <property type="evidence" value="ECO:0007669"/>
    <property type="project" value="TreeGrafter"/>
</dbReference>
<dbReference type="PANTHER" id="PTHR22929">
    <property type="entry name" value="RNA POLYMERASE III TRANSCRIPTION INITIATION FACTOR B"/>
    <property type="match status" value="1"/>
</dbReference>
<evidence type="ECO:0000256" key="1">
    <source>
        <dbReference type="SAM" id="MobiDB-lite"/>
    </source>
</evidence>
<dbReference type="Proteomes" id="UP001187682">
    <property type="component" value="Unassembled WGS sequence"/>
</dbReference>
<feature type="compositionally biased region" description="Polar residues" evidence="1">
    <location>
        <begin position="83"/>
        <end position="124"/>
    </location>
</feature>
<feature type="compositionally biased region" description="Low complexity" evidence="1">
    <location>
        <begin position="406"/>
        <end position="416"/>
    </location>
</feature>
<dbReference type="EMBL" id="ONZQ02000010">
    <property type="protein sequence ID" value="SPO04549.1"/>
    <property type="molecule type" value="Genomic_DNA"/>
</dbReference>
<dbReference type="GO" id="GO:0070898">
    <property type="term" value="P:RNA polymerase III preinitiation complex assembly"/>
    <property type="evidence" value="ECO:0007669"/>
    <property type="project" value="TreeGrafter"/>
</dbReference>
<evidence type="ECO:0000259" key="2">
    <source>
        <dbReference type="Pfam" id="PF15963"/>
    </source>
</evidence>
<name>A0AAE8N2Z0_9PEZI</name>
<protein>
    <recommendedName>
        <fullName evidence="2">Transcription factor TFIIIB component B'' Myb domain-containing protein</fullName>
    </recommendedName>
</protein>
<dbReference type="SUPFAM" id="SSF46689">
    <property type="entry name" value="Homeodomain-like"/>
    <property type="match status" value="1"/>
</dbReference>
<dbReference type="InterPro" id="IPR039467">
    <property type="entry name" value="TFIIIB_B''_Myb"/>
</dbReference>
<feature type="compositionally biased region" description="Low complexity" evidence="1">
    <location>
        <begin position="35"/>
        <end position="47"/>
    </location>
</feature>
<evidence type="ECO:0000313" key="4">
    <source>
        <dbReference type="Proteomes" id="UP001187682"/>
    </source>
</evidence>
<organism evidence="3 4">
    <name type="scientific">Cephalotrichum gorgonifer</name>
    <dbReference type="NCBI Taxonomy" id="2041049"/>
    <lineage>
        <taxon>Eukaryota</taxon>
        <taxon>Fungi</taxon>
        <taxon>Dikarya</taxon>
        <taxon>Ascomycota</taxon>
        <taxon>Pezizomycotina</taxon>
        <taxon>Sordariomycetes</taxon>
        <taxon>Hypocreomycetidae</taxon>
        <taxon>Microascales</taxon>
        <taxon>Microascaceae</taxon>
        <taxon>Cephalotrichum</taxon>
    </lineage>
</organism>
<feature type="domain" description="Transcription factor TFIIIB component B'' Myb" evidence="2">
    <location>
        <begin position="491"/>
        <end position="572"/>
    </location>
</feature>